<organism evidence="4 5">
    <name type="scientific">Friedmanniomyces simplex</name>
    <dbReference type="NCBI Taxonomy" id="329884"/>
    <lineage>
        <taxon>Eukaryota</taxon>
        <taxon>Fungi</taxon>
        <taxon>Dikarya</taxon>
        <taxon>Ascomycota</taxon>
        <taxon>Pezizomycotina</taxon>
        <taxon>Dothideomycetes</taxon>
        <taxon>Dothideomycetidae</taxon>
        <taxon>Mycosphaerellales</taxon>
        <taxon>Teratosphaeriaceae</taxon>
        <taxon>Friedmanniomyces</taxon>
    </lineage>
</organism>
<name>A0A4U0Y213_9PEZI</name>
<feature type="domain" description="Sulfatase N-terminal" evidence="3">
    <location>
        <begin position="12"/>
        <end position="289"/>
    </location>
</feature>
<keyword evidence="5" id="KW-1185">Reference proteome</keyword>
<dbReference type="PANTHER" id="PTHR43108:SF8">
    <property type="entry name" value="SD21168P"/>
    <property type="match status" value="1"/>
</dbReference>
<protein>
    <recommendedName>
        <fullName evidence="3">Sulfatase N-terminal domain-containing protein</fullName>
    </recommendedName>
</protein>
<evidence type="ECO:0000256" key="2">
    <source>
        <dbReference type="SAM" id="MobiDB-lite"/>
    </source>
</evidence>
<dbReference type="InterPro" id="IPR017850">
    <property type="entry name" value="Alkaline_phosphatase_core_sf"/>
</dbReference>
<dbReference type="Proteomes" id="UP000309340">
    <property type="component" value="Unassembled WGS sequence"/>
</dbReference>
<dbReference type="EMBL" id="NAJQ01000008">
    <property type="protein sequence ID" value="TKA83457.1"/>
    <property type="molecule type" value="Genomic_DNA"/>
</dbReference>
<feature type="region of interest" description="Disordered" evidence="2">
    <location>
        <begin position="401"/>
        <end position="424"/>
    </location>
</feature>
<proteinExistence type="inferred from homology"/>
<dbReference type="Gene3D" id="3.40.720.10">
    <property type="entry name" value="Alkaline Phosphatase, subunit A"/>
    <property type="match status" value="1"/>
</dbReference>
<gene>
    <name evidence="4" type="ORF">B0A55_00574</name>
</gene>
<dbReference type="SUPFAM" id="SSF53649">
    <property type="entry name" value="Alkaline phosphatase-like"/>
    <property type="match status" value="1"/>
</dbReference>
<evidence type="ECO:0000313" key="4">
    <source>
        <dbReference type="EMBL" id="TKA83457.1"/>
    </source>
</evidence>
<dbReference type="PANTHER" id="PTHR43108">
    <property type="entry name" value="N-ACETYLGLUCOSAMINE-6-SULFATASE FAMILY MEMBER"/>
    <property type="match status" value="1"/>
</dbReference>
<sequence length="976" mass="108222">MVRGYPKFASQGFNSAYLPIWLQDVGYNTYYVGKLFNAQTVDNYDSPHAAGWTGSDFLLDPYTYEYLNATFQRNHDLPVSYEGRYGADVVAEKAYGFLNDGLRSAAEKPFFLVIAPTAPHSNVHINENLIDGNFSEKSVIQSPPVSADRHKHLFPDAKVPRTKHFNPEEPNSVSWISRLPKQNETNIEFNDHFYRSRLRALQSVDEMIDGVVSRLTEAGVLENTFIFYTTDNGYHIGQHRLQPGKQCAFEEDINIPLVVRGPKIPEGLTSDIVTTHTDLAPTLMKLAGAALRSDFDGTAIPLTVPELQAAVETRQEHVNVEMWGIIMSEGRYGSVLYPNHTYKALRLIGEDYSFLYTVWCSGEHELYDLVVDPYETHNLVAHDVSGSLVFASSSSDLAEGQATVDFPSTSGSTAHTANNHTHSTKDASVGRVVARLDSLLMVLKTCKARECTHPWEVLHPAGNVHDLHDALSAEFDDFYETQQQRVQFSKCEKGYIAESEGPNGVVAWTVEDVGVRGGANWQDLAGIRCCPSNPNCQYIAVSEAWQINRPIDDKGHGTWRERRGLHNFVHFTNAPARAGLFRSAFWHDTVLKACLYDPVLYHLGSGLGVLHEFVLRRNNGEGSEDSDSVPFALRQCNRAIAGLAGGDCGQRNSEVALVACILFVFFESLQGRTSEAIPHCVQGRNLLARIEQSTLKGGFTGLVDPVAARPVIDGLELQARCVPGISTYRNLITDFRDMFLPRFEALHSLDHANATLQAALNSILLAGVDFNQRIRLRDVRKAMAERQSRFLPWLDHWNTRFADLLAQHDTDDDEKWPLRSTQKIQILQVNALVARIMATIDLTRAPSPWAEYAAELRTILRLSSAVLDAHGFGINPTLSEVRFPFLMLGLWVGEGLYYAMARSPEYEVQKRAAQILLAHPCSKARAKGGGGGGGGLEAGTTAEWSVEDWIGFASSAPLHQGTAVLFGGFQPLMAFV</sequence>
<evidence type="ECO:0000259" key="3">
    <source>
        <dbReference type="Pfam" id="PF00884"/>
    </source>
</evidence>
<accession>A0A4U0Y213</accession>
<dbReference type="AlphaFoldDB" id="A0A4U0Y213"/>
<reference evidence="4 5" key="1">
    <citation type="submission" date="2017-03" db="EMBL/GenBank/DDBJ databases">
        <title>Genomes of endolithic fungi from Antarctica.</title>
        <authorList>
            <person name="Coleine C."/>
            <person name="Masonjones S."/>
            <person name="Stajich J.E."/>
        </authorList>
    </citation>
    <scope>NUCLEOTIDE SEQUENCE [LARGE SCALE GENOMIC DNA]</scope>
    <source>
        <strain evidence="4 5">CCFEE 5184</strain>
    </source>
</reference>
<dbReference type="STRING" id="329884.A0A4U0Y213"/>
<comment type="caution">
    <text evidence="4">The sequence shown here is derived from an EMBL/GenBank/DDBJ whole genome shotgun (WGS) entry which is preliminary data.</text>
</comment>
<dbReference type="GO" id="GO:0008449">
    <property type="term" value="F:N-acetylglucosamine-6-sulfatase activity"/>
    <property type="evidence" value="ECO:0007669"/>
    <property type="project" value="TreeGrafter"/>
</dbReference>
<feature type="compositionally biased region" description="Low complexity" evidence="2">
    <location>
        <begin position="412"/>
        <end position="421"/>
    </location>
</feature>
<evidence type="ECO:0000256" key="1">
    <source>
        <dbReference type="ARBA" id="ARBA00008779"/>
    </source>
</evidence>
<dbReference type="CDD" id="cd16147">
    <property type="entry name" value="G6S"/>
    <property type="match status" value="1"/>
</dbReference>
<dbReference type="Pfam" id="PF00884">
    <property type="entry name" value="Sulfatase"/>
    <property type="match status" value="1"/>
</dbReference>
<comment type="similarity">
    <text evidence="1">Belongs to the sulfatase family.</text>
</comment>
<dbReference type="GO" id="GO:0005539">
    <property type="term" value="F:glycosaminoglycan binding"/>
    <property type="evidence" value="ECO:0007669"/>
    <property type="project" value="TreeGrafter"/>
</dbReference>
<evidence type="ECO:0000313" key="5">
    <source>
        <dbReference type="Proteomes" id="UP000309340"/>
    </source>
</evidence>
<dbReference type="InterPro" id="IPR000917">
    <property type="entry name" value="Sulfatase_N"/>
</dbReference>
<dbReference type="OrthoDB" id="96314at2759"/>